<dbReference type="SMART" id="SM00028">
    <property type="entry name" value="TPR"/>
    <property type="match status" value="2"/>
</dbReference>
<evidence type="ECO:0000259" key="3">
    <source>
        <dbReference type="Pfam" id="PF12969"/>
    </source>
</evidence>
<evidence type="ECO:0000256" key="1">
    <source>
        <dbReference type="PROSITE-ProRule" id="PRU00339"/>
    </source>
</evidence>
<organism evidence="4 5">
    <name type="scientific">Aureibacter tunicatorum</name>
    <dbReference type="NCBI Taxonomy" id="866807"/>
    <lineage>
        <taxon>Bacteria</taxon>
        <taxon>Pseudomonadati</taxon>
        <taxon>Bacteroidota</taxon>
        <taxon>Cytophagia</taxon>
        <taxon>Cytophagales</taxon>
        <taxon>Persicobacteraceae</taxon>
        <taxon>Aureibacter</taxon>
    </lineage>
</organism>
<dbReference type="Gene3D" id="3.10.620.30">
    <property type="match status" value="1"/>
</dbReference>
<evidence type="ECO:0000313" key="5">
    <source>
        <dbReference type="Proteomes" id="UP001185092"/>
    </source>
</evidence>
<evidence type="ECO:0000313" key="4">
    <source>
        <dbReference type="EMBL" id="MDR6238711.1"/>
    </source>
</evidence>
<feature type="repeat" description="TPR" evidence="1">
    <location>
        <begin position="594"/>
        <end position="627"/>
    </location>
</feature>
<dbReference type="RefSeq" id="WP_309938217.1">
    <property type="nucleotide sequence ID" value="NZ_AP025305.1"/>
</dbReference>
<dbReference type="Proteomes" id="UP001185092">
    <property type="component" value="Unassembled WGS sequence"/>
</dbReference>
<dbReference type="Gene3D" id="1.25.40.10">
    <property type="entry name" value="Tetratricopeptide repeat domain"/>
    <property type="match status" value="2"/>
</dbReference>
<reference evidence="4" key="1">
    <citation type="submission" date="2023-07" db="EMBL/GenBank/DDBJ databases">
        <title>Genomic Encyclopedia of Type Strains, Phase IV (KMG-IV): sequencing the most valuable type-strain genomes for metagenomic binning, comparative biology and taxonomic classification.</title>
        <authorList>
            <person name="Goeker M."/>
        </authorList>
    </citation>
    <scope>NUCLEOTIDE SEQUENCE</scope>
    <source>
        <strain evidence="4">DSM 26174</strain>
    </source>
</reference>
<dbReference type="Gene3D" id="2.60.40.3140">
    <property type="match status" value="1"/>
</dbReference>
<keyword evidence="5" id="KW-1185">Reference proteome</keyword>
<dbReference type="InterPro" id="IPR019734">
    <property type="entry name" value="TPR_rpt"/>
</dbReference>
<dbReference type="Gene3D" id="2.60.120.1130">
    <property type="match status" value="1"/>
</dbReference>
<dbReference type="Pfam" id="PF01841">
    <property type="entry name" value="Transglut_core"/>
    <property type="match status" value="1"/>
</dbReference>
<accession>A0AAE3XMX7</accession>
<dbReference type="SUPFAM" id="SSF54001">
    <property type="entry name" value="Cysteine proteinases"/>
    <property type="match status" value="1"/>
</dbReference>
<dbReference type="EMBL" id="JAVDQD010000002">
    <property type="protein sequence ID" value="MDR6238711.1"/>
    <property type="molecule type" value="Genomic_DNA"/>
</dbReference>
<keyword evidence="1" id="KW-0802">TPR repeat</keyword>
<gene>
    <name evidence="4" type="ORF">HNQ88_001748</name>
</gene>
<dbReference type="InterPro" id="IPR038765">
    <property type="entry name" value="Papain-like_cys_pep_sf"/>
</dbReference>
<proteinExistence type="predicted"/>
<sequence>MKKIYFMIFVLFAFLGTEMAKGQSLSPELDEALISNDLDKIEAALERQLHSGDHAQRSEANLMMLFLNTIKGVETDSEQHVRDFIKESKNPSPYIFALWKNEALIGEHKKRSKDELAFYKNLLGRQDIHPSIKKSLEYTQGTHHLLSNKFDQAFKKYDLVGGLRKWEYVGPFDNTSGSGFNKDYGPIEKPSKSEIFLSKKNSEIHWYEPKDQDRDPWMSIRSFIPVSQGVVYAQTFVESETDQKVVFALGGEGSLKLWVNDKLIITEEEEYKTEQDTYLSSFELKKGANRILVQIGATEEVNYPNFILRVLDENMNLIPNLTVNLRNRNYSKTIDLESKSIEHFAVEYFTGKKGFVNEIMLAKLYNRMSRYNDAIKVLKNIDEKYAETIIVKGELLLNHAEIEDYTTLTKEIEGFRKIYPDSYLVAAYDFERSMQNKDYEFAEKSLESIAKIEGYDGELYYQYKIRYLVAKKEYQKMYEIIDKAYKKHPDNTTFLFYTYNILKSTSQRGNYYLNFLTEYLDDNFNYNIFRFLVNEYDEHGMSKEKEKALLEMHKNFPLEETYTQALVKHYYNQKKYEKALDFTEKNLANRPFTSTYWKDKGYLLEQLYKNDEALASFEKAIKINPNLFDVRDKMRELNGKEALTSILKNEDYEQEVIDRLNAKTESDESAEYIFDRMDFVVFPEGAYVENYEVALQLFNQSAIEDWSEINIPVVWSRQNLVINKSEAIKANGQKTQAERSGGKLVFTSLEPGDAIYVSYRIENYTGGKLSKEFWMSHTFNTNLPTGISRLRLLTPKGYEFDSVYVNNSIQPEKSTLDEFDLYTWEVKNPEKIESESYTPSYFEIGQSLEISTIKEWKVISDWYRDIALPMAKEDYNIEEVYNEIFSHEKDMSEYEKAKAIYDYIAKNINYSSVSFRQSNYVPQKPLKTISTKLGDCKDLSTLYHTLAKKAGISTNLVLVNTRDNGEDVLKLPSLDFNHCIIKINLEGQTMYQELTDSKLPFGIVPYTLYKSQALVIPNSEDENVGNELISIPNPRLSEEKLQRKIKIQINGTGDIKINSHLQAFGNLSGNYRHYFDGMTKEKQKEDEAYLLGTHFENELNIISSDLANLEDYEKDVVWSSEYEVLDEIKNLGGIKALKVPMFEEFAYIDNFPDEKRKYPIVFGDFESVRNYDFEIEVNLPEGSEMLELPEGIEISNQFMKYVLNIEKVGANKVKITRTIESYDETFPASAYEEMRSSFVKINKAEDLYITFKVKKAN</sequence>
<dbReference type="PROSITE" id="PS50005">
    <property type="entry name" value="TPR"/>
    <property type="match status" value="1"/>
</dbReference>
<protein>
    <submittedName>
        <fullName evidence="4">Tetratricopeptide (TPR) repeat protein</fullName>
    </submittedName>
</protein>
<feature type="domain" description="DUF3857" evidence="3">
    <location>
        <begin position="744"/>
        <end position="830"/>
    </location>
</feature>
<evidence type="ECO:0000259" key="2">
    <source>
        <dbReference type="Pfam" id="PF01841"/>
    </source>
</evidence>
<feature type="domain" description="Transglutaminase-like" evidence="2">
    <location>
        <begin position="889"/>
        <end position="971"/>
    </location>
</feature>
<dbReference type="SUPFAM" id="SSF48452">
    <property type="entry name" value="TPR-like"/>
    <property type="match status" value="1"/>
</dbReference>
<dbReference type="Pfam" id="PF12969">
    <property type="entry name" value="DUF3857"/>
    <property type="match status" value="1"/>
</dbReference>
<comment type="caution">
    <text evidence="4">The sequence shown here is derived from an EMBL/GenBank/DDBJ whole genome shotgun (WGS) entry which is preliminary data.</text>
</comment>
<dbReference type="InterPro" id="IPR002931">
    <property type="entry name" value="Transglutaminase-like"/>
</dbReference>
<dbReference type="AlphaFoldDB" id="A0AAE3XMX7"/>
<dbReference type="InterPro" id="IPR011990">
    <property type="entry name" value="TPR-like_helical_dom_sf"/>
</dbReference>
<name>A0AAE3XMX7_9BACT</name>
<dbReference type="InterPro" id="IPR024618">
    <property type="entry name" value="DUF3857"/>
</dbReference>